<dbReference type="GO" id="GO:0032259">
    <property type="term" value="P:methylation"/>
    <property type="evidence" value="ECO:0007669"/>
    <property type="project" value="UniProtKB-KW"/>
</dbReference>
<dbReference type="Proteomes" id="UP000058446">
    <property type="component" value="Chromosome"/>
</dbReference>
<dbReference type="PANTHER" id="PTHR47036:SF1">
    <property type="entry name" value="COBALT-FACTOR III C(17)-METHYLTRANSFERASE-RELATED"/>
    <property type="match status" value="1"/>
</dbReference>
<dbReference type="NCBIfam" id="TIGR01466">
    <property type="entry name" value="cobJ_cbiH"/>
    <property type="match status" value="1"/>
</dbReference>
<keyword evidence="4 7" id="KW-0489">Methyltransferase</keyword>
<evidence type="ECO:0000256" key="4">
    <source>
        <dbReference type="ARBA" id="ARBA00022603"/>
    </source>
</evidence>
<dbReference type="SUPFAM" id="SSF53790">
    <property type="entry name" value="Tetrapyrrole methylase"/>
    <property type="match status" value="2"/>
</dbReference>
<keyword evidence="5 7" id="KW-0808">Transferase</keyword>
<evidence type="ECO:0000313" key="9">
    <source>
        <dbReference type="EMBL" id="ALA67449.1"/>
    </source>
</evidence>
<evidence type="ECO:0000256" key="2">
    <source>
        <dbReference type="ARBA" id="ARBA00005879"/>
    </source>
</evidence>
<dbReference type="STRING" id="1408189.CLAC_06550"/>
<keyword evidence="6" id="KW-0949">S-adenosyl-L-methionine</keyword>
<evidence type="ECO:0000256" key="1">
    <source>
        <dbReference type="ARBA" id="ARBA00004953"/>
    </source>
</evidence>
<dbReference type="InterPro" id="IPR006363">
    <property type="entry name" value="Cbl_synth_CobJ/CibH_dom"/>
</dbReference>
<protein>
    <submittedName>
        <fullName evidence="9">Precorrin-3B C17-methyltransferase</fullName>
    </submittedName>
</protein>
<gene>
    <name evidence="9" type="ORF">CLAC_06550</name>
</gene>
<dbReference type="CDD" id="cd11646">
    <property type="entry name" value="Precorrin_3B_C17_MT"/>
    <property type="match status" value="1"/>
</dbReference>
<dbReference type="InterPro" id="IPR051810">
    <property type="entry name" value="Precorrin_MeTrfase"/>
</dbReference>
<comment type="pathway">
    <text evidence="1">Cofactor biosynthesis; adenosylcobalamin biosynthesis.</text>
</comment>
<dbReference type="Pfam" id="PF00590">
    <property type="entry name" value="TP_methylase"/>
    <property type="match status" value="2"/>
</dbReference>
<evidence type="ECO:0000259" key="8">
    <source>
        <dbReference type="Pfam" id="PF00590"/>
    </source>
</evidence>
<dbReference type="PROSITE" id="PS00840">
    <property type="entry name" value="SUMT_2"/>
    <property type="match status" value="1"/>
</dbReference>
<organism evidence="9 10">
    <name type="scientific">Corynebacterium lactis RW2-5</name>
    <dbReference type="NCBI Taxonomy" id="1408189"/>
    <lineage>
        <taxon>Bacteria</taxon>
        <taxon>Bacillati</taxon>
        <taxon>Actinomycetota</taxon>
        <taxon>Actinomycetes</taxon>
        <taxon>Mycobacteriales</taxon>
        <taxon>Corynebacteriaceae</taxon>
        <taxon>Corynebacterium</taxon>
    </lineage>
</organism>
<evidence type="ECO:0000256" key="5">
    <source>
        <dbReference type="ARBA" id="ARBA00022679"/>
    </source>
</evidence>
<dbReference type="InterPro" id="IPR000878">
    <property type="entry name" value="4pyrrol_Mease"/>
</dbReference>
<feature type="domain" description="Tetrapyrrole methylase" evidence="8">
    <location>
        <begin position="17"/>
        <end position="227"/>
    </location>
</feature>
<dbReference type="InterPro" id="IPR014777">
    <property type="entry name" value="4pyrrole_Mease_sub1"/>
</dbReference>
<feature type="domain" description="Tetrapyrrole methylase" evidence="8">
    <location>
        <begin position="286"/>
        <end position="492"/>
    </location>
</feature>
<accession>A0A0K2H090</accession>
<evidence type="ECO:0000256" key="3">
    <source>
        <dbReference type="ARBA" id="ARBA00022573"/>
    </source>
</evidence>
<evidence type="ECO:0000256" key="7">
    <source>
        <dbReference type="RuleBase" id="RU003960"/>
    </source>
</evidence>
<keyword evidence="3" id="KW-0169">Cobalamin biosynthesis</keyword>
<evidence type="ECO:0000313" key="10">
    <source>
        <dbReference type="Proteomes" id="UP000058446"/>
    </source>
</evidence>
<proteinExistence type="inferred from homology"/>
<dbReference type="AlphaFoldDB" id="A0A0K2H090"/>
<dbReference type="NCBIfam" id="TIGR01467">
    <property type="entry name" value="cobI_cbiL"/>
    <property type="match status" value="1"/>
</dbReference>
<dbReference type="GO" id="GO:0009236">
    <property type="term" value="P:cobalamin biosynthetic process"/>
    <property type="evidence" value="ECO:0007669"/>
    <property type="project" value="UniProtKB-UniPathway"/>
</dbReference>
<dbReference type="InterPro" id="IPR035996">
    <property type="entry name" value="4pyrrol_Methylase_sf"/>
</dbReference>
<dbReference type="InterPro" id="IPR012382">
    <property type="entry name" value="CobI/CbiL"/>
</dbReference>
<dbReference type="CDD" id="cd11645">
    <property type="entry name" value="Precorrin_2_C20_MT"/>
    <property type="match status" value="1"/>
</dbReference>
<comment type="similarity">
    <text evidence="2 7">Belongs to the precorrin methyltransferase family.</text>
</comment>
<dbReference type="InterPro" id="IPR014776">
    <property type="entry name" value="4pyrrole_Mease_sub2"/>
</dbReference>
<dbReference type="UniPathway" id="UPA00148"/>
<dbReference type="Gene3D" id="3.40.1010.10">
    <property type="entry name" value="Cobalt-precorrin-4 Transmethylase, Domain 1"/>
    <property type="match status" value="2"/>
</dbReference>
<dbReference type="EMBL" id="CP006841">
    <property type="protein sequence ID" value="ALA67449.1"/>
    <property type="molecule type" value="Genomic_DNA"/>
</dbReference>
<sequence length="540" mass="57619">MTVANEPSMDYTAEPGHLYGVGLGPGDEGLITLRGAELIRTADVIAYHSGTHGRSTARAIAARLIESRPQPAIEEQLRYPVTVGNPANYANQLARFYAEATARLSEHLSEGRSVAVLSLGDPMLYSSYQHLHHVLASHFPATIVPGVASINAAAAEIARPLAEATEILSVLPATADSERIKAALHATDCAVFMKLGRHVEAVRSAVEEAGMLDRAWVVERATMEGSSSYPLADANPDSVPYFAVAVVSSAVYGSKASLSYGADAAVTTCFESSEKQEATDNRVGEVVVVGLGPGAERWTTPEVSEELAKATDIVGYSTYVNRVPERVGQRRHLSDNRVEAERATMALDLARKGGRVAVVSSGDPGVFAMAAAVLEVADDALWRDIPVRIVPGMTAAQAVASRVGAPLGHDFAMLSLSDRLKPWDVVEKRLRAVAGADMAFAVYNPASRSRRWQIRELRALMLEYRDPKTPVIVARAVGSDQESVTVTTLAEFDPDIVDMRTMVIMGSTSTVAYKAAGTTRVYTARHYGEGGTSGTGELLA</sequence>
<dbReference type="PATRIC" id="fig|1408189.4.peg.1303"/>
<dbReference type="PROSITE" id="PS00839">
    <property type="entry name" value="SUMT_1"/>
    <property type="match status" value="1"/>
</dbReference>
<dbReference type="InterPro" id="IPR003043">
    <property type="entry name" value="Uropor_MeTrfase_CS"/>
</dbReference>
<reference evidence="9 10" key="1">
    <citation type="submission" date="2013-10" db="EMBL/GenBank/DDBJ databases">
        <title>Complete genome sequence of Corynebacterium lactis DSM 45799(T), isolated from raw cow milk.</title>
        <authorList>
            <person name="Ruckert C."/>
            <person name="Albersmeier A."/>
            <person name="Lipski A."/>
            <person name="Kalinowski J."/>
        </authorList>
    </citation>
    <scope>NUCLEOTIDE SEQUENCE [LARGE SCALE GENOMIC DNA]</scope>
    <source>
        <strain evidence="9 10">RW2-5</strain>
    </source>
</reference>
<name>A0A0K2H090_9CORY</name>
<dbReference type="PANTHER" id="PTHR47036">
    <property type="entry name" value="COBALT-FACTOR III C(17)-METHYLTRANSFERASE-RELATED"/>
    <property type="match status" value="1"/>
</dbReference>
<evidence type="ECO:0000256" key="6">
    <source>
        <dbReference type="ARBA" id="ARBA00022691"/>
    </source>
</evidence>
<dbReference type="GO" id="GO:0030788">
    <property type="term" value="F:precorrin-2 C20-methyltransferase activity"/>
    <property type="evidence" value="ECO:0007669"/>
    <property type="project" value="InterPro"/>
</dbReference>
<dbReference type="KEGG" id="clw:CLAC_06550"/>
<dbReference type="Gene3D" id="3.30.950.10">
    <property type="entry name" value="Methyltransferase, Cobalt-precorrin-4 Transmethylase, Domain 2"/>
    <property type="match status" value="2"/>
</dbReference>
<dbReference type="RefSeq" id="WP_245621819.1">
    <property type="nucleotide sequence ID" value="NZ_CP006841.1"/>
</dbReference>
<keyword evidence="10" id="KW-1185">Reference proteome</keyword>
<dbReference type="InterPro" id="IPR006364">
    <property type="entry name" value="CobI/CbiL/CobIJ_dom"/>
</dbReference>